<dbReference type="AlphaFoldDB" id="A0AAW1D162"/>
<dbReference type="GO" id="GO:0005737">
    <property type="term" value="C:cytoplasm"/>
    <property type="evidence" value="ECO:0007669"/>
    <property type="project" value="TreeGrafter"/>
</dbReference>
<comment type="catalytic activity">
    <reaction evidence="16">
        <text>lipoxin A4 + NAD(+) = 15-oxo-(5S,6R)-dihydroxy-(7E,9E,11Z,13E)-eicosatetraenoate + NADH + H(+)</text>
        <dbReference type="Rhea" id="RHEA:41572"/>
        <dbReference type="ChEBI" id="CHEBI:15378"/>
        <dbReference type="ChEBI" id="CHEBI:57540"/>
        <dbReference type="ChEBI" id="CHEBI:57945"/>
        <dbReference type="ChEBI" id="CHEBI:67026"/>
        <dbReference type="ChEBI" id="CHEBI:78311"/>
    </reaction>
    <physiologicalReaction direction="left-to-right" evidence="16">
        <dbReference type="Rhea" id="RHEA:41573"/>
    </physiologicalReaction>
</comment>
<comment type="catalytic activity">
    <reaction evidence="11">
        <text>14-hydroxy-(4Z,7Z,10Z,12E,16Z,19Z)-docosahexaenoate + NAD(+) = 14-oxo-(4Z,7Z,10Z,12E,16Z,19Z)-docosahexaenoate + NADH + H(+)</text>
        <dbReference type="Rhea" id="RHEA:48952"/>
        <dbReference type="ChEBI" id="CHEBI:15378"/>
        <dbReference type="ChEBI" id="CHEBI:57540"/>
        <dbReference type="ChEBI" id="CHEBI:57945"/>
        <dbReference type="ChEBI" id="CHEBI:90866"/>
        <dbReference type="ChEBI" id="CHEBI:90867"/>
    </reaction>
    <physiologicalReaction direction="left-to-right" evidence="11">
        <dbReference type="Rhea" id="RHEA:48953"/>
    </physiologicalReaction>
</comment>
<dbReference type="FunFam" id="3.40.50.720:FF:000149">
    <property type="entry name" value="15-hydroxyprostaglandin dehydrogenase [NAD(+)]"/>
    <property type="match status" value="1"/>
</dbReference>
<dbReference type="EC" id="1.1.1.141" evidence="3"/>
<dbReference type="EC" id="1.1.1.232" evidence="4"/>
<keyword evidence="2" id="KW-0560">Oxidoreductase</keyword>
<name>A0AAW1D162_9HEMI</name>
<dbReference type="GO" id="GO:0047034">
    <property type="term" value="F:15-hydroxyicosatetraenoate dehydrogenase activity"/>
    <property type="evidence" value="ECO:0007669"/>
    <property type="project" value="UniProtKB-EC"/>
</dbReference>
<comment type="function">
    <text evidence="8">Catalyzes the NAD-dependent dehydrogenation (oxidation) of a broad array of hydroxylated polyunsaturated fatty acids (mainly eicosanoids and docosanoids, including prostaglandins, lipoxins and resolvins), yielding their corresponding keto (oxo) metabolites. Decreases the levels of the pro-proliferative prostaglandins such as prostaglandin E2 (whose activity is increased in cancer because of an increase in the expression of cyclooxygenase 2) and generates oxo-fatty acid products that can profoundly influence cell function by abrogating pro-inflammatory cytokine expression. Converts resolvins E1, D1 and D2 to their oxo products, which represents a mode of resolvin inactivation. Resolvin E1 plays important roles during the resolution phase of acute inflammation, while resolvins D1 and D2 have a unique role in obesity-induced adipose inflammation.</text>
</comment>
<dbReference type="PRINTS" id="PR00081">
    <property type="entry name" value="GDHRDH"/>
</dbReference>
<evidence type="ECO:0000256" key="21">
    <source>
        <dbReference type="ARBA" id="ARBA00049188"/>
    </source>
</evidence>
<reference evidence="23 24" key="1">
    <citation type="submission" date="2022-12" db="EMBL/GenBank/DDBJ databases">
        <title>Chromosome-level genome assembly of true bugs.</title>
        <authorList>
            <person name="Ma L."/>
            <person name="Li H."/>
        </authorList>
    </citation>
    <scope>NUCLEOTIDE SEQUENCE [LARGE SCALE GENOMIC DNA]</scope>
    <source>
        <strain evidence="23">Lab_2022b</strain>
    </source>
</reference>
<comment type="catalytic activity">
    <reaction evidence="13">
        <text>(11R)-hydroxy-(5Z,8Z,12E,14Z)-eicosatetraenoate + NAD(+) = 11-oxo-(5Z,8Z,12E,14Z)-eicosatetraenoate + NADH + H(+)</text>
        <dbReference type="Rhea" id="RHEA:48640"/>
        <dbReference type="ChEBI" id="CHEBI:15378"/>
        <dbReference type="ChEBI" id="CHEBI:57540"/>
        <dbReference type="ChEBI" id="CHEBI:57945"/>
        <dbReference type="ChEBI" id="CHEBI:78836"/>
        <dbReference type="ChEBI" id="CHEBI:90697"/>
    </reaction>
    <physiologicalReaction direction="left-to-right" evidence="13">
        <dbReference type="Rhea" id="RHEA:48641"/>
    </physiologicalReaction>
</comment>
<gene>
    <name evidence="23" type="ORF">O3M35_011555</name>
</gene>
<dbReference type="Proteomes" id="UP001461498">
    <property type="component" value="Unassembled WGS sequence"/>
</dbReference>
<comment type="catalytic activity">
    <reaction evidence="14">
        <text>resolvin D1 + NAD(+) = 17-oxoresolvin D1 + NADH + H(+)</text>
        <dbReference type="Rhea" id="RHEA:50128"/>
        <dbReference type="ChEBI" id="CHEBI:15378"/>
        <dbReference type="ChEBI" id="CHEBI:57540"/>
        <dbReference type="ChEBI" id="CHEBI:57945"/>
        <dbReference type="ChEBI" id="CHEBI:132079"/>
        <dbReference type="ChEBI" id="CHEBI:132081"/>
    </reaction>
    <physiologicalReaction direction="left-to-right" evidence="14">
        <dbReference type="Rhea" id="RHEA:50129"/>
    </physiologicalReaction>
</comment>
<sequence>MDLTGNVVFITGSAQGIGKSYADNLLKNHAKVMISDVNKTAGEESEKELAKKYGKDNVKFITCDVTNDDQFEDCIKETIRIFGKLDILINNAGIALEIEPHWKKTININFAGLVRGTYLGLKYMGKDVGHNGGTIVNIASVTSFEPVEFVPVYSATKSAINQFSRSMGAKLHYDLTGVKVITLNPGMTDTAIPNDSGLHLRPEHKEEFERQKKTRWIMQSVEHMGAGLIDVLRKAKSGEMWVIENGKPAKRFDFIVQKYDE</sequence>
<dbReference type="PROSITE" id="PS00061">
    <property type="entry name" value="ADH_SHORT"/>
    <property type="match status" value="1"/>
</dbReference>
<comment type="catalytic activity">
    <reaction evidence="9">
        <text>prostaglandin E1 + NAD(+) = 15-oxoprostaglandin E1 + NADH + H(+)</text>
        <dbReference type="Rhea" id="RHEA:16477"/>
        <dbReference type="ChEBI" id="CHEBI:15378"/>
        <dbReference type="ChEBI" id="CHEBI:57397"/>
        <dbReference type="ChEBI" id="CHEBI:57401"/>
        <dbReference type="ChEBI" id="CHEBI:57540"/>
        <dbReference type="ChEBI" id="CHEBI:57945"/>
    </reaction>
    <physiologicalReaction direction="left-to-right" evidence="9">
        <dbReference type="Rhea" id="RHEA:16478"/>
    </physiologicalReaction>
</comment>
<comment type="catalytic activity">
    <reaction evidence="18">
        <text>prostaglandin E2 + NAD(+) = 15-oxoprostaglandin E2 + NADH + H(+)</text>
        <dbReference type="Rhea" id="RHEA:11876"/>
        <dbReference type="ChEBI" id="CHEBI:15378"/>
        <dbReference type="ChEBI" id="CHEBI:57400"/>
        <dbReference type="ChEBI" id="CHEBI:57540"/>
        <dbReference type="ChEBI" id="CHEBI:57945"/>
        <dbReference type="ChEBI" id="CHEBI:606564"/>
        <dbReference type="EC" id="1.1.1.141"/>
    </reaction>
    <physiologicalReaction direction="left-to-right" evidence="18">
        <dbReference type="Rhea" id="RHEA:11877"/>
    </physiologicalReaction>
</comment>
<evidence type="ECO:0000256" key="22">
    <source>
        <dbReference type="RuleBase" id="RU000363"/>
    </source>
</evidence>
<dbReference type="SUPFAM" id="SSF51735">
    <property type="entry name" value="NAD(P)-binding Rossmann-fold domains"/>
    <property type="match status" value="1"/>
</dbReference>
<organism evidence="23 24">
    <name type="scientific">Rhynocoris fuscipes</name>
    <dbReference type="NCBI Taxonomy" id="488301"/>
    <lineage>
        <taxon>Eukaryota</taxon>
        <taxon>Metazoa</taxon>
        <taxon>Ecdysozoa</taxon>
        <taxon>Arthropoda</taxon>
        <taxon>Hexapoda</taxon>
        <taxon>Insecta</taxon>
        <taxon>Pterygota</taxon>
        <taxon>Neoptera</taxon>
        <taxon>Paraneoptera</taxon>
        <taxon>Hemiptera</taxon>
        <taxon>Heteroptera</taxon>
        <taxon>Panheteroptera</taxon>
        <taxon>Cimicomorpha</taxon>
        <taxon>Reduviidae</taxon>
        <taxon>Harpactorinae</taxon>
        <taxon>Harpactorini</taxon>
        <taxon>Rhynocoris</taxon>
    </lineage>
</organism>
<evidence type="ECO:0000256" key="12">
    <source>
        <dbReference type="ARBA" id="ARBA00048140"/>
    </source>
</evidence>
<evidence type="ECO:0000256" key="5">
    <source>
        <dbReference type="ARBA" id="ARBA00040276"/>
    </source>
</evidence>
<protein>
    <recommendedName>
        <fullName evidence="5">15-hydroxyprostaglandin dehydrogenase [NAD(+)]</fullName>
        <ecNumber evidence="3">1.1.1.141</ecNumber>
        <ecNumber evidence="4">1.1.1.232</ecNumber>
    </recommendedName>
    <alternativeName>
        <fullName evidence="7">Eicosanoid/docosanoid dehydrogenase [NAD(+)]</fullName>
    </alternativeName>
    <alternativeName>
        <fullName evidence="6">Prostaglandin dehydrogenase 1</fullName>
    </alternativeName>
</protein>
<evidence type="ECO:0000256" key="9">
    <source>
        <dbReference type="ARBA" id="ARBA00047325"/>
    </source>
</evidence>
<dbReference type="InterPro" id="IPR020904">
    <property type="entry name" value="Sc_DH/Rdtase_CS"/>
</dbReference>
<evidence type="ECO:0000256" key="6">
    <source>
        <dbReference type="ARBA" id="ARBA00041812"/>
    </source>
</evidence>
<evidence type="ECO:0000256" key="17">
    <source>
        <dbReference type="ARBA" id="ARBA00048611"/>
    </source>
</evidence>
<evidence type="ECO:0000256" key="10">
    <source>
        <dbReference type="ARBA" id="ARBA00047672"/>
    </source>
</evidence>
<evidence type="ECO:0000256" key="3">
    <source>
        <dbReference type="ARBA" id="ARBA00038968"/>
    </source>
</evidence>
<evidence type="ECO:0000256" key="19">
    <source>
        <dbReference type="ARBA" id="ARBA00048921"/>
    </source>
</evidence>
<dbReference type="PRINTS" id="PR00080">
    <property type="entry name" value="SDRFAMILY"/>
</dbReference>
<comment type="similarity">
    <text evidence="1 22">Belongs to the short-chain dehydrogenases/reductases (SDR) family.</text>
</comment>
<evidence type="ECO:0000313" key="23">
    <source>
        <dbReference type="EMBL" id="KAK9502863.1"/>
    </source>
</evidence>
<dbReference type="InterPro" id="IPR036291">
    <property type="entry name" value="NAD(P)-bd_dom_sf"/>
</dbReference>
<evidence type="ECO:0000256" key="8">
    <source>
        <dbReference type="ARBA" id="ARBA00045705"/>
    </source>
</evidence>
<dbReference type="EMBL" id="JAPXFL010000008">
    <property type="protein sequence ID" value="KAK9502863.1"/>
    <property type="molecule type" value="Genomic_DNA"/>
</dbReference>
<dbReference type="PANTHER" id="PTHR44229:SF4">
    <property type="entry name" value="15-HYDROXYPROSTAGLANDIN DEHYDROGENASE [NAD(+)]"/>
    <property type="match status" value="1"/>
</dbReference>
<evidence type="ECO:0000256" key="18">
    <source>
        <dbReference type="ARBA" id="ARBA00048739"/>
    </source>
</evidence>
<evidence type="ECO:0000256" key="2">
    <source>
        <dbReference type="ARBA" id="ARBA00023002"/>
    </source>
</evidence>
<dbReference type="Gene3D" id="3.40.50.720">
    <property type="entry name" value="NAD(P)-binding Rossmann-like Domain"/>
    <property type="match status" value="1"/>
</dbReference>
<comment type="catalytic activity">
    <reaction evidence="20">
        <text>(15S)-hydroxy-(5Z,8Z,11Z,13E)-eicosatetraenoate + NAD(+) = 15-oxo-(5Z,8Z,11Z,13E)-eicosatetraenoate + NADH + H(+)</text>
        <dbReference type="Rhea" id="RHEA:23260"/>
        <dbReference type="ChEBI" id="CHEBI:15378"/>
        <dbReference type="ChEBI" id="CHEBI:57409"/>
        <dbReference type="ChEBI" id="CHEBI:57410"/>
        <dbReference type="ChEBI" id="CHEBI:57540"/>
        <dbReference type="ChEBI" id="CHEBI:57945"/>
        <dbReference type="EC" id="1.1.1.232"/>
    </reaction>
    <physiologicalReaction direction="left-to-right" evidence="20">
        <dbReference type="Rhea" id="RHEA:23261"/>
    </physiologicalReaction>
</comment>
<comment type="catalytic activity">
    <reaction evidence="19">
        <text>resolvin D2 + NAD(+) = 16-oxoresolvin D2 + NADH + H(+)</text>
        <dbReference type="Rhea" id="RHEA:53588"/>
        <dbReference type="ChEBI" id="CHEBI:15378"/>
        <dbReference type="ChEBI" id="CHEBI:57540"/>
        <dbReference type="ChEBI" id="CHEBI:57945"/>
        <dbReference type="ChEBI" id="CHEBI:133367"/>
        <dbReference type="ChEBI" id="CHEBI:137498"/>
    </reaction>
    <physiologicalReaction direction="left-to-right" evidence="19">
        <dbReference type="Rhea" id="RHEA:53589"/>
    </physiologicalReaction>
</comment>
<proteinExistence type="inferred from homology"/>
<dbReference type="GO" id="GO:0016404">
    <property type="term" value="F:15-hydroxyprostaglandin dehydrogenase (NAD+) activity"/>
    <property type="evidence" value="ECO:0007669"/>
    <property type="project" value="UniProtKB-EC"/>
</dbReference>
<evidence type="ECO:0000256" key="14">
    <source>
        <dbReference type="ARBA" id="ARBA00048170"/>
    </source>
</evidence>
<keyword evidence="24" id="KW-1185">Reference proteome</keyword>
<evidence type="ECO:0000256" key="11">
    <source>
        <dbReference type="ARBA" id="ARBA00048008"/>
    </source>
</evidence>
<comment type="catalytic activity">
    <reaction evidence="12">
        <text>15-oxo-(5S,6R)-dihydroxy-(7E,9E,11Z)-eicosatrienoate + NADH + H(+) = (5S,6R,15S)-trihydroxy-(7E,9E,11Z)-eicosatrienoate + NAD(+)</text>
        <dbReference type="Rhea" id="RHEA:41596"/>
        <dbReference type="ChEBI" id="CHEBI:15378"/>
        <dbReference type="ChEBI" id="CHEBI:57540"/>
        <dbReference type="ChEBI" id="CHEBI:57945"/>
        <dbReference type="ChEBI" id="CHEBI:78325"/>
        <dbReference type="ChEBI" id="CHEBI:78329"/>
    </reaction>
    <physiologicalReaction direction="left-to-right" evidence="12">
        <dbReference type="Rhea" id="RHEA:41597"/>
    </physiologicalReaction>
</comment>
<evidence type="ECO:0000256" key="7">
    <source>
        <dbReference type="ARBA" id="ARBA00042026"/>
    </source>
</evidence>
<dbReference type="Pfam" id="PF00106">
    <property type="entry name" value="adh_short"/>
    <property type="match status" value="1"/>
</dbReference>
<evidence type="ECO:0000256" key="4">
    <source>
        <dbReference type="ARBA" id="ARBA00039060"/>
    </source>
</evidence>
<comment type="catalytic activity">
    <reaction evidence="10">
        <text>resolvin D1 + NAD(+) = 8-oxoresolvin D1 + NADH + H(+)</text>
        <dbReference type="Rhea" id="RHEA:50124"/>
        <dbReference type="ChEBI" id="CHEBI:15378"/>
        <dbReference type="ChEBI" id="CHEBI:57540"/>
        <dbReference type="ChEBI" id="CHEBI:57945"/>
        <dbReference type="ChEBI" id="CHEBI:132079"/>
        <dbReference type="ChEBI" id="CHEBI:132080"/>
    </reaction>
    <physiologicalReaction direction="left-to-right" evidence="10">
        <dbReference type="Rhea" id="RHEA:50125"/>
    </physiologicalReaction>
</comment>
<comment type="catalytic activity">
    <reaction evidence="17">
        <text>prostaglandin A1 + NAD(+) = 15-oxo-prostaglandin A1 + NADH + H(+)</text>
        <dbReference type="Rhea" id="RHEA:41263"/>
        <dbReference type="ChEBI" id="CHEBI:15378"/>
        <dbReference type="ChEBI" id="CHEBI:57398"/>
        <dbReference type="ChEBI" id="CHEBI:57540"/>
        <dbReference type="ChEBI" id="CHEBI:57945"/>
        <dbReference type="ChEBI" id="CHEBI:85072"/>
    </reaction>
    <physiologicalReaction direction="left-to-right" evidence="17">
        <dbReference type="Rhea" id="RHEA:41264"/>
    </physiologicalReaction>
</comment>
<evidence type="ECO:0000256" key="13">
    <source>
        <dbReference type="ARBA" id="ARBA00048144"/>
    </source>
</evidence>
<dbReference type="PANTHER" id="PTHR44229">
    <property type="entry name" value="15-HYDROXYPROSTAGLANDIN DEHYDROGENASE [NAD(+)]"/>
    <property type="match status" value="1"/>
</dbReference>
<evidence type="ECO:0000256" key="16">
    <source>
        <dbReference type="ARBA" id="ARBA00048535"/>
    </source>
</evidence>
<comment type="catalytic activity">
    <reaction evidence="21">
        <text>resolvin E1 + NAD(+) = 18-oxo-resolvin E1 + NADH + H(+)</text>
        <dbReference type="Rhea" id="RHEA:49244"/>
        <dbReference type="ChEBI" id="CHEBI:15378"/>
        <dbReference type="ChEBI" id="CHEBI:57540"/>
        <dbReference type="ChEBI" id="CHEBI:57945"/>
        <dbReference type="ChEBI" id="CHEBI:91000"/>
        <dbReference type="ChEBI" id="CHEBI:91001"/>
    </reaction>
    <physiologicalReaction direction="left-to-right" evidence="21">
        <dbReference type="Rhea" id="RHEA:49245"/>
    </physiologicalReaction>
</comment>
<comment type="caution">
    <text evidence="23">The sequence shown here is derived from an EMBL/GenBank/DDBJ whole genome shotgun (WGS) entry which is preliminary data.</text>
</comment>
<evidence type="ECO:0000313" key="24">
    <source>
        <dbReference type="Proteomes" id="UP001461498"/>
    </source>
</evidence>
<dbReference type="InterPro" id="IPR002347">
    <property type="entry name" value="SDR_fam"/>
</dbReference>
<accession>A0AAW1D162</accession>
<comment type="catalytic activity">
    <reaction evidence="15">
        <text>resolvin D2 + NAD(+) = 7-oxoresolvin D2 + NADH + H(+)</text>
        <dbReference type="Rhea" id="RHEA:53584"/>
        <dbReference type="ChEBI" id="CHEBI:15378"/>
        <dbReference type="ChEBI" id="CHEBI:57540"/>
        <dbReference type="ChEBI" id="CHEBI:57945"/>
        <dbReference type="ChEBI" id="CHEBI:133367"/>
        <dbReference type="ChEBI" id="CHEBI:137497"/>
    </reaction>
    <physiologicalReaction direction="left-to-right" evidence="15">
        <dbReference type="Rhea" id="RHEA:53585"/>
    </physiologicalReaction>
</comment>
<evidence type="ECO:0000256" key="1">
    <source>
        <dbReference type="ARBA" id="ARBA00006484"/>
    </source>
</evidence>
<evidence type="ECO:0000256" key="20">
    <source>
        <dbReference type="ARBA" id="ARBA00049151"/>
    </source>
</evidence>
<evidence type="ECO:0000256" key="15">
    <source>
        <dbReference type="ARBA" id="ARBA00048393"/>
    </source>
</evidence>